<dbReference type="AlphaFoldDB" id="A0A6V7PRA3"/>
<dbReference type="GO" id="GO:0006606">
    <property type="term" value="P:protein import into nucleus"/>
    <property type="evidence" value="ECO:0007669"/>
    <property type="project" value="InterPro"/>
</dbReference>
<dbReference type="InterPro" id="IPR000225">
    <property type="entry name" value="Armadillo"/>
</dbReference>
<feature type="repeat" description="ARM" evidence="4">
    <location>
        <begin position="343"/>
        <end position="385"/>
    </location>
</feature>
<dbReference type="Pfam" id="PF00514">
    <property type="entry name" value="Arm"/>
    <property type="match status" value="5"/>
</dbReference>
<proteinExistence type="inferred from homology"/>
<dbReference type="InterPro" id="IPR016024">
    <property type="entry name" value="ARM-type_fold"/>
</dbReference>
<evidence type="ECO:0000313" key="8">
    <source>
        <dbReference type="EMBL" id="CAD1833198.1"/>
    </source>
</evidence>
<organism evidence="8">
    <name type="scientific">Ananas comosus var. bracteatus</name>
    <name type="common">red pineapple</name>
    <dbReference type="NCBI Taxonomy" id="296719"/>
    <lineage>
        <taxon>Eukaryota</taxon>
        <taxon>Viridiplantae</taxon>
        <taxon>Streptophyta</taxon>
        <taxon>Embryophyta</taxon>
        <taxon>Tracheophyta</taxon>
        <taxon>Spermatophyta</taxon>
        <taxon>Magnoliopsida</taxon>
        <taxon>Liliopsida</taxon>
        <taxon>Poales</taxon>
        <taxon>Bromeliaceae</taxon>
        <taxon>Bromelioideae</taxon>
        <taxon>Ananas</taxon>
    </lineage>
</organism>
<feature type="domain" description="IBB" evidence="7">
    <location>
        <begin position="1"/>
        <end position="62"/>
    </location>
</feature>
<dbReference type="PROSITE" id="PS51214">
    <property type="entry name" value="IBB"/>
    <property type="match status" value="1"/>
</dbReference>
<evidence type="ECO:0000256" key="6">
    <source>
        <dbReference type="SAM" id="MobiDB-lite"/>
    </source>
</evidence>
<dbReference type="GO" id="GO:0061608">
    <property type="term" value="F:nuclear import signal receptor activity"/>
    <property type="evidence" value="ECO:0007669"/>
    <property type="project" value="InterPro"/>
</dbReference>
<gene>
    <name evidence="8" type="ORF">CB5_LOCUS16409</name>
</gene>
<dbReference type="InterPro" id="IPR011989">
    <property type="entry name" value="ARM-like"/>
</dbReference>
<protein>
    <recommendedName>
        <fullName evidence="7">IBB domain-containing protein</fullName>
    </recommendedName>
</protein>
<dbReference type="PANTHER" id="PTHR23316">
    <property type="entry name" value="IMPORTIN ALPHA"/>
    <property type="match status" value="1"/>
</dbReference>
<evidence type="ECO:0000256" key="5">
    <source>
        <dbReference type="PROSITE-ProRule" id="PRU00561"/>
    </source>
</evidence>
<accession>A0A6V7PRA3</accession>
<feature type="compositionally biased region" description="Basic residues" evidence="6">
    <location>
        <begin position="93"/>
        <end position="103"/>
    </location>
</feature>
<dbReference type="SMART" id="SM00185">
    <property type="entry name" value="ARM"/>
    <property type="match status" value="5"/>
</dbReference>
<keyword evidence="3" id="KW-0653">Protein transport</keyword>
<name>A0A6V7PRA3_ANACO</name>
<evidence type="ECO:0000256" key="1">
    <source>
        <dbReference type="ARBA" id="ARBA00010394"/>
    </source>
</evidence>
<evidence type="ECO:0000256" key="4">
    <source>
        <dbReference type="PROSITE-ProRule" id="PRU00259"/>
    </source>
</evidence>
<comment type="similarity">
    <text evidence="1">Belongs to the importin alpha family.</text>
</comment>
<evidence type="ECO:0000259" key="7">
    <source>
        <dbReference type="PROSITE" id="PS51214"/>
    </source>
</evidence>
<feature type="region of interest" description="Disordered" evidence="6">
    <location>
        <begin position="49"/>
        <end position="103"/>
    </location>
</feature>
<sequence>MSLRPRTTTRGDARRRSYKAWVDAGEARRRREAYLLDLRRSKRHGDLLKRRRRRHDDDDEDDDSASPPLSPRHPEPAITPRPTLQLPPPLPLLRRRRRRHRRRRRRRRRRWRFRGLSRPLSNFLSLCSFQLRNLPGMVERVWSDNPALQLEATSQFRRLLSIEKNPLIEEIIKAGVVPRFVAFLSLHELPQLQLEAAWALTNIAAGTTEHTQIVIKHGAVPKLVELLDSPRHNVRLQAVWALGNVAGDAPSCRNSVLEHGALYPLLSLFNEHARISMLRTATWTLTNLCRGRLPDKSQMKPILKILRQLIDSIDENILADACWALCYLSGGTIHEIEVVVEAGVCPPLVKLLLHPSPNVLTPVILTIANITAGDDSQTEVIVENGVLPCLFQLLTQNMRRG</sequence>
<evidence type="ECO:0000256" key="3">
    <source>
        <dbReference type="ARBA" id="ARBA00022927"/>
    </source>
</evidence>
<feature type="repeat" description="ARM" evidence="4">
    <location>
        <begin position="218"/>
        <end position="246"/>
    </location>
</feature>
<dbReference type="SUPFAM" id="SSF48371">
    <property type="entry name" value="ARM repeat"/>
    <property type="match status" value="1"/>
</dbReference>
<dbReference type="PROSITE" id="PS50176">
    <property type="entry name" value="ARM_REPEAT"/>
    <property type="match status" value="2"/>
</dbReference>
<feature type="region of interest" description="Disordered" evidence="6">
    <location>
        <begin position="1"/>
        <end position="22"/>
    </location>
</feature>
<dbReference type="Gene3D" id="1.25.10.10">
    <property type="entry name" value="Leucine-rich Repeat Variant"/>
    <property type="match status" value="1"/>
</dbReference>
<dbReference type="InterPro" id="IPR002652">
    <property type="entry name" value="Importin-a_IBB"/>
</dbReference>
<keyword evidence="2 5" id="KW-0813">Transport</keyword>
<evidence type="ECO:0000256" key="2">
    <source>
        <dbReference type="ARBA" id="ARBA00022448"/>
    </source>
</evidence>
<dbReference type="EMBL" id="LR862151">
    <property type="protein sequence ID" value="CAD1833198.1"/>
    <property type="molecule type" value="Genomic_DNA"/>
</dbReference>
<reference evidence="8" key="1">
    <citation type="submission" date="2020-07" db="EMBL/GenBank/DDBJ databases">
        <authorList>
            <person name="Lin J."/>
        </authorList>
    </citation>
    <scope>NUCLEOTIDE SEQUENCE</scope>
</reference>
<dbReference type="Pfam" id="PF01749">
    <property type="entry name" value="IBB"/>
    <property type="match status" value="1"/>
</dbReference>